<protein>
    <submittedName>
        <fullName evidence="1">Uncharacterized protein</fullName>
    </submittedName>
</protein>
<evidence type="ECO:0000313" key="1">
    <source>
        <dbReference type="EMBL" id="QFZ19448.1"/>
    </source>
</evidence>
<gene>
    <name evidence="1" type="ORF">EKG83_20175</name>
</gene>
<sequence length="156" mass="17504">MRIRPRIEHRRSPKSVRLDPVAAEAVRLGTLLEVVTRAVALQDQADKVIRDCAEPGEVPTEVARCGRSVASEYGRLSGWAADLAWTDPAPQRIGALLSYHLMMLDTALKLAFPRCRTERLERHRLALTGLGPPADELRDWERVLERRLANLDHPTG</sequence>
<dbReference type="OrthoDB" id="3685046at2"/>
<dbReference type="AlphaFoldDB" id="A0A5Q0GZR7"/>
<keyword evidence="2" id="KW-1185">Reference proteome</keyword>
<organism evidence="1 2">
    <name type="scientific">Saccharothrix syringae</name>
    <name type="common">Nocardiopsis syringae</name>
    <dbReference type="NCBI Taxonomy" id="103733"/>
    <lineage>
        <taxon>Bacteria</taxon>
        <taxon>Bacillati</taxon>
        <taxon>Actinomycetota</taxon>
        <taxon>Actinomycetes</taxon>
        <taxon>Pseudonocardiales</taxon>
        <taxon>Pseudonocardiaceae</taxon>
        <taxon>Saccharothrix</taxon>
    </lineage>
</organism>
<dbReference type="RefSeq" id="WP_153278244.1">
    <property type="nucleotide sequence ID" value="NZ_CP034550.1"/>
</dbReference>
<accession>A0A5Q0GZR7</accession>
<name>A0A5Q0GZR7_SACSY</name>
<dbReference type="KEGG" id="ssyi:EKG83_20175"/>
<dbReference type="Proteomes" id="UP000325787">
    <property type="component" value="Chromosome"/>
</dbReference>
<evidence type="ECO:0000313" key="2">
    <source>
        <dbReference type="Proteomes" id="UP000325787"/>
    </source>
</evidence>
<dbReference type="EMBL" id="CP034550">
    <property type="protein sequence ID" value="QFZ19448.1"/>
    <property type="molecule type" value="Genomic_DNA"/>
</dbReference>
<proteinExistence type="predicted"/>
<reference evidence="2" key="1">
    <citation type="journal article" date="2021" name="Curr. Microbiol.">
        <title>Complete genome of nocamycin-producing strain Saccharothrix syringae NRRL B-16468 reveals the biosynthetic potential for secondary metabolites.</title>
        <authorList>
            <person name="Mo X."/>
            <person name="Yang S."/>
        </authorList>
    </citation>
    <scope>NUCLEOTIDE SEQUENCE [LARGE SCALE GENOMIC DNA]</scope>
    <source>
        <strain evidence="2">ATCC 51364 / DSM 43886 / JCM 6844 / KCTC 9398 / NBRC 14523 / NRRL B-16468 / INA 2240</strain>
    </source>
</reference>